<dbReference type="GO" id="GO:0005886">
    <property type="term" value="C:plasma membrane"/>
    <property type="evidence" value="ECO:0007669"/>
    <property type="project" value="UniProtKB-SubCell"/>
</dbReference>
<feature type="transmembrane region" description="Helical" evidence="6">
    <location>
        <begin position="157"/>
        <end position="179"/>
    </location>
</feature>
<dbReference type="Pfam" id="PF02687">
    <property type="entry name" value="FtsX"/>
    <property type="match status" value="2"/>
</dbReference>
<feature type="transmembrane region" description="Helical" evidence="6">
    <location>
        <begin position="21"/>
        <end position="45"/>
    </location>
</feature>
<feature type="transmembrane region" description="Helical" evidence="6">
    <location>
        <begin position="240"/>
        <end position="265"/>
    </location>
</feature>
<keyword evidence="9" id="KW-1185">Reference proteome</keyword>
<dbReference type="Proteomes" id="UP000477722">
    <property type="component" value="Unassembled WGS sequence"/>
</dbReference>
<feature type="domain" description="ABC3 transporter permease C-terminal" evidence="7">
    <location>
        <begin position="66"/>
        <end position="185"/>
    </location>
</feature>
<keyword evidence="2" id="KW-1003">Cell membrane</keyword>
<feature type="transmembrane region" description="Helical" evidence="6">
    <location>
        <begin position="402"/>
        <end position="422"/>
    </location>
</feature>
<name>A0A6G4X5Z6_9ACTN</name>
<proteinExistence type="predicted"/>
<evidence type="ECO:0000259" key="7">
    <source>
        <dbReference type="Pfam" id="PF02687"/>
    </source>
</evidence>
<dbReference type="RefSeq" id="WP_165301845.1">
    <property type="nucleotide sequence ID" value="NZ_JAAKZZ010000409.1"/>
</dbReference>
<feature type="transmembrane region" description="Helical" evidence="6">
    <location>
        <begin position="286"/>
        <end position="308"/>
    </location>
</feature>
<dbReference type="EMBL" id="JAAKZZ010000409">
    <property type="protein sequence ID" value="NGO72164.1"/>
    <property type="molecule type" value="Genomic_DNA"/>
</dbReference>
<feature type="transmembrane region" description="Helical" evidence="6">
    <location>
        <begin position="65"/>
        <end position="87"/>
    </location>
</feature>
<reference evidence="8 9" key="1">
    <citation type="submission" date="2020-02" db="EMBL/GenBank/DDBJ databases">
        <title>Whole-genome analyses of novel actinobacteria.</title>
        <authorList>
            <person name="Sahin N."/>
            <person name="Tatar D."/>
        </authorList>
    </citation>
    <scope>NUCLEOTIDE SEQUENCE [LARGE SCALE GENOMIC DNA]</scope>
    <source>
        <strain evidence="8 9">SB3404</strain>
    </source>
</reference>
<evidence type="ECO:0000313" key="8">
    <source>
        <dbReference type="EMBL" id="NGO72164.1"/>
    </source>
</evidence>
<evidence type="ECO:0000256" key="1">
    <source>
        <dbReference type="ARBA" id="ARBA00004651"/>
    </source>
</evidence>
<comment type="caution">
    <text evidence="8">The sequence shown here is derived from an EMBL/GenBank/DDBJ whole genome shotgun (WGS) entry which is preliminary data.</text>
</comment>
<evidence type="ECO:0000256" key="2">
    <source>
        <dbReference type="ARBA" id="ARBA00022475"/>
    </source>
</evidence>
<gene>
    <name evidence="8" type="ORF">G5C65_28215</name>
</gene>
<dbReference type="AlphaFoldDB" id="A0A6G4X5Z6"/>
<feature type="transmembrane region" description="Helical" evidence="6">
    <location>
        <begin position="114"/>
        <end position="137"/>
    </location>
</feature>
<feature type="transmembrane region" description="Helical" evidence="6">
    <location>
        <begin position="314"/>
        <end position="340"/>
    </location>
</feature>
<comment type="subcellular location">
    <subcellularLocation>
        <location evidence="1">Cell membrane</location>
        <topology evidence="1">Multi-pass membrane protein</topology>
    </subcellularLocation>
</comment>
<evidence type="ECO:0000256" key="4">
    <source>
        <dbReference type="ARBA" id="ARBA00022989"/>
    </source>
</evidence>
<feature type="transmembrane region" description="Helical" evidence="6">
    <location>
        <begin position="206"/>
        <end position="228"/>
    </location>
</feature>
<dbReference type="InterPro" id="IPR038766">
    <property type="entry name" value="Membrane_comp_ABC_pdt"/>
</dbReference>
<organism evidence="8 9">
    <name type="scientific">Streptomyces boncukensis</name>
    <dbReference type="NCBI Taxonomy" id="2711219"/>
    <lineage>
        <taxon>Bacteria</taxon>
        <taxon>Bacillati</taxon>
        <taxon>Actinomycetota</taxon>
        <taxon>Actinomycetes</taxon>
        <taxon>Kitasatosporales</taxon>
        <taxon>Streptomycetaceae</taxon>
        <taxon>Streptomyces</taxon>
    </lineage>
</organism>
<evidence type="ECO:0000313" key="9">
    <source>
        <dbReference type="Proteomes" id="UP000477722"/>
    </source>
</evidence>
<evidence type="ECO:0000256" key="5">
    <source>
        <dbReference type="ARBA" id="ARBA00023136"/>
    </source>
</evidence>
<dbReference type="PANTHER" id="PTHR30287:SF1">
    <property type="entry name" value="INNER MEMBRANE PROTEIN"/>
    <property type="match status" value="1"/>
</dbReference>
<protein>
    <submittedName>
        <fullName evidence="8">ABC transporter permease</fullName>
    </submittedName>
</protein>
<dbReference type="PANTHER" id="PTHR30287">
    <property type="entry name" value="MEMBRANE COMPONENT OF PREDICTED ABC SUPERFAMILY METABOLITE UPTAKE TRANSPORTER"/>
    <property type="match status" value="1"/>
</dbReference>
<evidence type="ECO:0000256" key="6">
    <source>
        <dbReference type="SAM" id="Phobius"/>
    </source>
</evidence>
<keyword evidence="5 6" id="KW-0472">Membrane</keyword>
<sequence length="441" mass="44889">MSLFAPTTTGLATASVRARPSAFAGTFAALVFSATVVTACVALAVSAAKAPVSPKQAELYDVGVAFSNLTVYLAIFVIGQVMSLAVAQRGRESALLRAIGAEPKQIRRMVATEALWTSVLALPVGYGLGALLARVWFDGMAANGMVPDGMTLTVGLIPLFTTAGVLVVCSQLGGMIAAWRASRTRPSAALADSAVQGGGRAGRVRATAAVAFLVGAIGLSVAAGAGSVEDAASEIPVVLLAYLVAIGLAGPWIGRAATAVAAPLLRRYGGVAGELAIAGARARSRRLAAAITPIAMMTAFAVVQFVSLTGEMDWMAVFGTLLYAGFTGLVAANTLVMLTLERLREFSLLRTVGAEKRQVRAIVVAESAITALAGLGGGALAAIAVLAPLGQKVGTPLSGLPVWVWAAMLVSGTGLVLAAHCAPLARMLRVRPIDGVTRRST</sequence>
<feature type="domain" description="ABC3 transporter permease C-terminal" evidence="7">
    <location>
        <begin position="324"/>
        <end position="428"/>
    </location>
</feature>
<evidence type="ECO:0000256" key="3">
    <source>
        <dbReference type="ARBA" id="ARBA00022692"/>
    </source>
</evidence>
<feature type="transmembrane region" description="Helical" evidence="6">
    <location>
        <begin position="361"/>
        <end position="390"/>
    </location>
</feature>
<keyword evidence="4 6" id="KW-1133">Transmembrane helix</keyword>
<keyword evidence="3 6" id="KW-0812">Transmembrane</keyword>
<accession>A0A6G4X5Z6</accession>
<dbReference type="InterPro" id="IPR003838">
    <property type="entry name" value="ABC3_permease_C"/>
</dbReference>